<dbReference type="InterPro" id="IPR029032">
    <property type="entry name" value="AhpD-like"/>
</dbReference>
<keyword evidence="3" id="KW-1185">Reference proteome</keyword>
<reference evidence="2 3" key="1">
    <citation type="submission" date="2019-12" db="EMBL/GenBank/DDBJ databases">
        <title>Whole genome sequencing of endophytic Actinobacterium Micromonospora sp. MPMI6T.</title>
        <authorList>
            <person name="Evv R."/>
            <person name="Podile A.R."/>
        </authorList>
    </citation>
    <scope>NUCLEOTIDE SEQUENCE [LARGE SCALE GENOMIC DNA]</scope>
    <source>
        <strain evidence="2 3">MPMI6</strain>
    </source>
</reference>
<dbReference type="InterPro" id="IPR003779">
    <property type="entry name" value="CMD-like"/>
</dbReference>
<accession>A0ABS3VSE1</accession>
<dbReference type="InterPro" id="IPR010195">
    <property type="entry name" value="Uncharacterised_peroxidase-rel"/>
</dbReference>
<evidence type="ECO:0000259" key="1">
    <source>
        <dbReference type="Pfam" id="PF02627"/>
    </source>
</evidence>
<dbReference type="GO" id="GO:0004601">
    <property type="term" value="F:peroxidase activity"/>
    <property type="evidence" value="ECO:0007669"/>
    <property type="project" value="UniProtKB-KW"/>
</dbReference>
<dbReference type="PANTHER" id="PTHR35446:SF2">
    <property type="entry name" value="CARBOXYMUCONOLACTONE DECARBOXYLASE-LIKE DOMAIN-CONTAINING PROTEIN"/>
    <property type="match status" value="1"/>
</dbReference>
<dbReference type="NCBIfam" id="TIGR00778">
    <property type="entry name" value="ahpD_dom"/>
    <property type="match status" value="1"/>
</dbReference>
<evidence type="ECO:0000313" key="3">
    <source>
        <dbReference type="Proteomes" id="UP000823521"/>
    </source>
</evidence>
<sequence length="176" mass="18743">MAHIDLGLDERQYPGIIGLLRYRPETAAPLLAMVEVLMRGPHPLSEGERELIATYVSGLNECRFCRTAHAALAAARLDEGATLVEQVLTDPDTAPIPAKLRSLLRIAAAVQRSGREVTAELVADARAAGASDLEIHDTVLISAVFCMANRYVDGLGTLPVDDPAQIFTTAGQTGPS</sequence>
<proteinExistence type="predicted"/>
<dbReference type="PANTHER" id="PTHR35446">
    <property type="entry name" value="SI:CH211-175M2.5"/>
    <property type="match status" value="1"/>
</dbReference>
<dbReference type="Pfam" id="PF02627">
    <property type="entry name" value="CMD"/>
    <property type="match status" value="1"/>
</dbReference>
<organism evidence="2 3">
    <name type="scientific">Micromonospora echinofusca</name>
    <dbReference type="NCBI Taxonomy" id="47858"/>
    <lineage>
        <taxon>Bacteria</taxon>
        <taxon>Bacillati</taxon>
        <taxon>Actinomycetota</taxon>
        <taxon>Actinomycetes</taxon>
        <taxon>Micromonosporales</taxon>
        <taxon>Micromonosporaceae</taxon>
        <taxon>Micromonospora</taxon>
    </lineage>
</organism>
<protein>
    <submittedName>
        <fullName evidence="2">Peroxidase-related enzyme</fullName>
    </submittedName>
</protein>
<feature type="domain" description="Carboxymuconolactone decarboxylase-like" evidence="1">
    <location>
        <begin position="24"/>
        <end position="75"/>
    </location>
</feature>
<evidence type="ECO:0000313" key="2">
    <source>
        <dbReference type="EMBL" id="MBO4207472.1"/>
    </source>
</evidence>
<keyword evidence="2" id="KW-0560">Oxidoreductase</keyword>
<dbReference type="NCBIfam" id="TIGR01926">
    <property type="entry name" value="peroxid_rel"/>
    <property type="match status" value="1"/>
</dbReference>
<dbReference type="SUPFAM" id="SSF69118">
    <property type="entry name" value="AhpD-like"/>
    <property type="match status" value="1"/>
</dbReference>
<name>A0ABS3VSE1_MICEH</name>
<keyword evidence="2" id="KW-0575">Peroxidase</keyword>
<dbReference type="Gene3D" id="1.20.1290.10">
    <property type="entry name" value="AhpD-like"/>
    <property type="match status" value="1"/>
</dbReference>
<dbReference type="EMBL" id="WVUH01000125">
    <property type="protein sequence ID" value="MBO4207472.1"/>
    <property type="molecule type" value="Genomic_DNA"/>
</dbReference>
<dbReference type="Proteomes" id="UP000823521">
    <property type="component" value="Unassembled WGS sequence"/>
</dbReference>
<gene>
    <name evidence="2" type="ORF">GSF22_15855</name>
</gene>
<dbReference type="InterPro" id="IPR004675">
    <property type="entry name" value="AhpD_core"/>
</dbReference>
<comment type="caution">
    <text evidence="2">The sequence shown here is derived from an EMBL/GenBank/DDBJ whole genome shotgun (WGS) entry which is preliminary data.</text>
</comment>